<accession>A0AAF0Q7L9</accession>
<keyword evidence="1" id="KW-0732">Signal</keyword>
<feature type="signal peptide" evidence="1">
    <location>
        <begin position="1"/>
        <end position="21"/>
    </location>
</feature>
<sequence>MSSVLLSFVLCFLLMQRMSLGSLYHVLPEAEEEEIEVNTFAGMEEWNIHERRDCMPEEYVQHIIRNIPPPDINSDIDQAKWMLETTGRFSVKSAWGYIRLKEEKEDIFKHMWINKLP</sequence>
<dbReference type="EMBL" id="CP133614">
    <property type="protein sequence ID" value="WMV17863.1"/>
    <property type="molecule type" value="Genomic_DNA"/>
</dbReference>
<dbReference type="Proteomes" id="UP001234989">
    <property type="component" value="Chromosome 3"/>
</dbReference>
<name>A0AAF0Q7L9_SOLVR</name>
<feature type="non-terminal residue" evidence="2">
    <location>
        <position position="117"/>
    </location>
</feature>
<proteinExistence type="predicted"/>
<organism evidence="2 3">
    <name type="scientific">Solanum verrucosum</name>
    <dbReference type="NCBI Taxonomy" id="315347"/>
    <lineage>
        <taxon>Eukaryota</taxon>
        <taxon>Viridiplantae</taxon>
        <taxon>Streptophyta</taxon>
        <taxon>Embryophyta</taxon>
        <taxon>Tracheophyta</taxon>
        <taxon>Spermatophyta</taxon>
        <taxon>Magnoliopsida</taxon>
        <taxon>eudicotyledons</taxon>
        <taxon>Gunneridae</taxon>
        <taxon>Pentapetalae</taxon>
        <taxon>asterids</taxon>
        <taxon>lamiids</taxon>
        <taxon>Solanales</taxon>
        <taxon>Solanaceae</taxon>
        <taxon>Solanoideae</taxon>
        <taxon>Solaneae</taxon>
        <taxon>Solanum</taxon>
    </lineage>
</organism>
<keyword evidence="3" id="KW-1185">Reference proteome</keyword>
<feature type="chain" id="PRO_5042204018" evidence="1">
    <location>
        <begin position="22"/>
        <end position="117"/>
    </location>
</feature>
<gene>
    <name evidence="2" type="ORF">MTR67_011248</name>
</gene>
<evidence type="ECO:0000256" key="1">
    <source>
        <dbReference type="SAM" id="SignalP"/>
    </source>
</evidence>
<dbReference type="AlphaFoldDB" id="A0AAF0Q7L9"/>
<evidence type="ECO:0000313" key="3">
    <source>
        <dbReference type="Proteomes" id="UP001234989"/>
    </source>
</evidence>
<evidence type="ECO:0000313" key="2">
    <source>
        <dbReference type="EMBL" id="WMV17863.1"/>
    </source>
</evidence>
<reference evidence="2" key="1">
    <citation type="submission" date="2023-08" db="EMBL/GenBank/DDBJ databases">
        <title>A de novo genome assembly of Solanum verrucosum Schlechtendal, a Mexican diploid species geographically isolated from the other diploid A-genome species in potato relatives.</title>
        <authorList>
            <person name="Hosaka K."/>
        </authorList>
    </citation>
    <scope>NUCLEOTIDE SEQUENCE</scope>
    <source>
        <tissue evidence="2">Young leaves</tissue>
    </source>
</reference>
<protein>
    <submittedName>
        <fullName evidence="2">Uncharacterized protein</fullName>
    </submittedName>
</protein>